<evidence type="ECO:0000313" key="2">
    <source>
        <dbReference type="EMBL" id="BAY55245.1"/>
    </source>
</evidence>
<feature type="compositionally biased region" description="Basic and acidic residues" evidence="1">
    <location>
        <begin position="219"/>
        <end position="245"/>
    </location>
</feature>
<gene>
    <name evidence="2" type="ORF">NIES2135_20680</name>
</gene>
<evidence type="ECO:0000313" key="3">
    <source>
        <dbReference type="Proteomes" id="UP000217895"/>
    </source>
</evidence>
<protein>
    <submittedName>
        <fullName evidence="2">Uncharacterized protein</fullName>
    </submittedName>
</protein>
<feature type="region of interest" description="Disordered" evidence="1">
    <location>
        <begin position="174"/>
        <end position="245"/>
    </location>
</feature>
<proteinExistence type="predicted"/>
<dbReference type="Proteomes" id="UP000217895">
    <property type="component" value="Chromosome"/>
</dbReference>
<reference evidence="2 3" key="1">
    <citation type="submission" date="2017-06" db="EMBL/GenBank/DDBJ databases">
        <title>Genome sequencing of cyanobaciteial culture collection at National Institute for Environmental Studies (NIES).</title>
        <authorList>
            <person name="Hirose Y."/>
            <person name="Shimura Y."/>
            <person name="Fujisawa T."/>
            <person name="Nakamura Y."/>
            <person name="Kawachi M."/>
        </authorList>
    </citation>
    <scope>NUCLEOTIDE SEQUENCE [LARGE SCALE GENOMIC DNA]</scope>
    <source>
        <strain evidence="2 3">NIES-2135</strain>
    </source>
</reference>
<dbReference type="EMBL" id="AP018203">
    <property type="protein sequence ID" value="BAY55245.1"/>
    <property type="molecule type" value="Genomic_DNA"/>
</dbReference>
<keyword evidence="3" id="KW-1185">Reference proteome</keyword>
<feature type="compositionally biased region" description="Basic and acidic residues" evidence="1">
    <location>
        <begin position="194"/>
        <end position="209"/>
    </location>
</feature>
<evidence type="ECO:0000256" key="1">
    <source>
        <dbReference type="SAM" id="MobiDB-lite"/>
    </source>
</evidence>
<name>A0A1Z4JEN5_LEPBY</name>
<dbReference type="AlphaFoldDB" id="A0A1Z4JEN5"/>
<organism evidence="2 3">
    <name type="scientific">Leptolyngbya boryana NIES-2135</name>
    <dbReference type="NCBI Taxonomy" id="1973484"/>
    <lineage>
        <taxon>Bacteria</taxon>
        <taxon>Bacillati</taxon>
        <taxon>Cyanobacteriota</taxon>
        <taxon>Cyanophyceae</taxon>
        <taxon>Leptolyngbyales</taxon>
        <taxon>Leptolyngbyaceae</taxon>
        <taxon>Leptolyngbya group</taxon>
        <taxon>Leptolyngbya</taxon>
    </lineage>
</organism>
<sequence length="245" mass="27486">MAIVKDLRLQAKARKIKGWSRMNKAQLMSALGVTEQPVKKSASLGDARARATAKKSGFAKSYAAQKLAEKLGGEHHKEAIVKTISIALKNAERLKRSKLTPEEKRDAAVSAIKSYAQKQRNQAKAEAKGESRTDVLRAKYGDSTNQAVLQRYREMSPAQRRKHEGLIDNLERGASIDHDARTTGSNYIGAAGLRGERPKSSAQKSLDRYRAKKRNRAMSPEEKRTRRQSRRENRKEGRALDGFRF</sequence>
<accession>A0A1Z4JEN5</accession>